<gene>
    <name evidence="2" type="ORF">KQ486_11260</name>
</gene>
<feature type="transmembrane region" description="Helical" evidence="1">
    <location>
        <begin position="12"/>
        <end position="31"/>
    </location>
</feature>
<reference evidence="2 3" key="1">
    <citation type="journal article" date="2011" name="Int. J. Syst. Evol. Microbiol.">
        <title>Allobacillus halotolerans gen. nov., sp. nov. isolated from shrimp paste.</title>
        <authorList>
            <person name="Sheu S.Y."/>
            <person name="Arun A.B."/>
            <person name="Jiang S.R."/>
            <person name="Young C.C."/>
            <person name="Chen W.M."/>
        </authorList>
    </citation>
    <scope>NUCLEOTIDE SEQUENCE [LARGE SCALE GENOMIC DNA]</scope>
    <source>
        <strain evidence="2 3">LMG 24826</strain>
    </source>
</reference>
<evidence type="ECO:0000256" key="1">
    <source>
        <dbReference type="SAM" id="Phobius"/>
    </source>
</evidence>
<keyword evidence="3" id="KW-1185">Reference proteome</keyword>
<evidence type="ECO:0000313" key="3">
    <source>
        <dbReference type="Proteomes" id="UP000812672"/>
    </source>
</evidence>
<evidence type="ECO:0000313" key="2">
    <source>
        <dbReference type="EMBL" id="MBU6081591.1"/>
    </source>
</evidence>
<keyword evidence="1" id="KW-0812">Transmembrane</keyword>
<evidence type="ECO:0008006" key="4">
    <source>
        <dbReference type="Google" id="ProtNLM"/>
    </source>
</evidence>
<protein>
    <recommendedName>
        <fullName evidence="4">Type II secretion system protein</fullName>
    </recommendedName>
</protein>
<name>A0ABS6GR53_9BACI</name>
<keyword evidence="1" id="KW-0472">Membrane</keyword>
<organism evidence="2 3">
    <name type="scientific">Allobacillus halotolerans</name>
    <dbReference type="NCBI Taxonomy" id="570278"/>
    <lineage>
        <taxon>Bacteria</taxon>
        <taxon>Bacillati</taxon>
        <taxon>Bacillota</taxon>
        <taxon>Bacilli</taxon>
        <taxon>Bacillales</taxon>
        <taxon>Bacillaceae</taxon>
        <taxon>Allobacillus</taxon>
    </lineage>
</organism>
<sequence length="173" mass="19340">MSQFHKNENGAALVIVLLIITVIGIITPPIISNILGSIEQYQRTEESVQRSKLEDMGLTYMENAIIQSEEVASGEIETWLGNLDSAPNHHVIVRQFKNSLENEFRKNGLIDGVEISMTDQIRYRISISDIKIANGQNIVVNYAVAPTINGDYRSNHLVEEMKTIQVAIEDEAS</sequence>
<dbReference type="RefSeq" id="WP_216687682.1">
    <property type="nucleotide sequence ID" value="NZ_CP117968.1"/>
</dbReference>
<proteinExistence type="predicted"/>
<keyword evidence="1" id="KW-1133">Transmembrane helix</keyword>
<comment type="caution">
    <text evidence="2">The sequence shown here is derived from an EMBL/GenBank/DDBJ whole genome shotgun (WGS) entry which is preliminary data.</text>
</comment>
<dbReference type="Proteomes" id="UP000812672">
    <property type="component" value="Unassembled WGS sequence"/>
</dbReference>
<dbReference type="EMBL" id="JAHLZF010000018">
    <property type="protein sequence ID" value="MBU6081591.1"/>
    <property type="molecule type" value="Genomic_DNA"/>
</dbReference>
<accession>A0ABS6GR53</accession>